<organism evidence="2 3">
    <name type="scientific">Oxyplasma meridianum</name>
    <dbReference type="NCBI Taxonomy" id="3073602"/>
    <lineage>
        <taxon>Archaea</taxon>
        <taxon>Methanobacteriati</taxon>
        <taxon>Thermoplasmatota</taxon>
        <taxon>Thermoplasmata</taxon>
        <taxon>Thermoplasmatales</taxon>
        <taxon>Thermoplasmataceae</taxon>
        <taxon>Oxyplasma</taxon>
    </lineage>
</organism>
<dbReference type="Proteomes" id="UP001451606">
    <property type="component" value="Chromosome"/>
</dbReference>
<dbReference type="InterPro" id="IPR004291">
    <property type="entry name" value="Transposase_IS66_central"/>
</dbReference>
<keyword evidence="3" id="KW-1185">Reference proteome</keyword>
<accession>A0AAX4NH45</accession>
<dbReference type="GeneID" id="95968128"/>
<dbReference type="KEGG" id="omr:OXIME_001391"/>
<gene>
    <name evidence="2" type="ORF">OXIME_001391</name>
</gene>
<protein>
    <submittedName>
        <fullName evidence="2">Transposase</fullName>
    </submittedName>
</protein>
<dbReference type="AlphaFoldDB" id="A0AAX4NH45"/>
<name>A0AAX4NH45_9ARCH</name>
<evidence type="ECO:0000259" key="1">
    <source>
        <dbReference type="Pfam" id="PF03050"/>
    </source>
</evidence>
<feature type="domain" description="Transposase IS66 central" evidence="1">
    <location>
        <begin position="52"/>
        <end position="176"/>
    </location>
</feature>
<evidence type="ECO:0000313" key="3">
    <source>
        <dbReference type="Proteomes" id="UP001451606"/>
    </source>
</evidence>
<dbReference type="RefSeq" id="WP_393971136.1">
    <property type="nucleotide sequence ID" value="NZ_CP133772.1"/>
</dbReference>
<reference evidence="2 3" key="1">
    <citation type="submission" date="2023-09" db="EMBL/GenBank/DDBJ databases">
        <authorList>
            <person name="Golyshina O.V."/>
            <person name="Lunev E.A."/>
            <person name="Bargiela R."/>
            <person name="Gaines M.C."/>
            <person name="Daum B."/>
            <person name="Bale N.J."/>
            <person name="Koenen M."/>
            <person name="Sinninghe Damst J.S."/>
            <person name="Yakimov M."/>
            <person name="Golyshin P.N."/>
        </authorList>
    </citation>
    <scope>NUCLEOTIDE SEQUENCE [LARGE SCALE GENOMIC DNA]</scope>
    <source>
        <strain evidence="2 3">M1</strain>
    </source>
</reference>
<dbReference type="Pfam" id="PF03050">
    <property type="entry name" value="DDE_Tnp_IS66"/>
    <property type="match status" value="1"/>
</dbReference>
<proteinExistence type="predicted"/>
<dbReference type="EMBL" id="CP133772">
    <property type="protein sequence ID" value="WYY00807.1"/>
    <property type="molecule type" value="Genomic_DNA"/>
</dbReference>
<sequence length="176" mass="20168">MPEMVPINTQYRIQRRYCKRCRIIIKPDISNALHNATLSIRTVIILAYFPMSMGMGIDNVSATMKNVLGIHISEGEAQNIMSQMWDALESEYWKLLDQIQKASYMHMISTLWRINGENHNMWALVTRGEAIFHIAKIKGHEVTLEILGKQNGRDIHDGHSAFETLASKTGHPQQYC</sequence>
<evidence type="ECO:0000313" key="2">
    <source>
        <dbReference type="EMBL" id="WYY00807.1"/>
    </source>
</evidence>